<protein>
    <submittedName>
        <fullName evidence="1">Uncharacterized protein</fullName>
    </submittedName>
</protein>
<dbReference type="AlphaFoldDB" id="A0A368H405"/>
<gene>
    <name evidence="1" type="ORF">ANCCAN_03362</name>
</gene>
<accession>A0A368H405</accession>
<sequence>MSEDDNISSLTHFDRHDAVAAEKLTVKDRFRKNENILIDRSAVGFVWSVLVIGKIPLEDGFDENRKL</sequence>
<proteinExistence type="predicted"/>
<organism evidence="1 2">
    <name type="scientific">Ancylostoma caninum</name>
    <name type="common">Dog hookworm</name>
    <dbReference type="NCBI Taxonomy" id="29170"/>
    <lineage>
        <taxon>Eukaryota</taxon>
        <taxon>Metazoa</taxon>
        <taxon>Ecdysozoa</taxon>
        <taxon>Nematoda</taxon>
        <taxon>Chromadorea</taxon>
        <taxon>Rhabditida</taxon>
        <taxon>Rhabditina</taxon>
        <taxon>Rhabditomorpha</taxon>
        <taxon>Strongyloidea</taxon>
        <taxon>Ancylostomatidae</taxon>
        <taxon>Ancylostomatinae</taxon>
        <taxon>Ancylostoma</taxon>
    </lineage>
</organism>
<evidence type="ECO:0000313" key="1">
    <source>
        <dbReference type="EMBL" id="RCN50508.1"/>
    </source>
</evidence>
<reference evidence="1 2" key="1">
    <citation type="submission" date="2014-10" db="EMBL/GenBank/DDBJ databases">
        <title>Draft genome of the hookworm Ancylostoma caninum.</title>
        <authorList>
            <person name="Mitreva M."/>
        </authorList>
    </citation>
    <scope>NUCLEOTIDE SEQUENCE [LARGE SCALE GENOMIC DNA]</scope>
    <source>
        <strain evidence="1 2">Baltimore</strain>
    </source>
</reference>
<evidence type="ECO:0000313" key="2">
    <source>
        <dbReference type="Proteomes" id="UP000252519"/>
    </source>
</evidence>
<dbReference type="Proteomes" id="UP000252519">
    <property type="component" value="Unassembled WGS sequence"/>
</dbReference>
<name>A0A368H405_ANCCA</name>
<dbReference type="EMBL" id="JOJR01000022">
    <property type="protein sequence ID" value="RCN50508.1"/>
    <property type="molecule type" value="Genomic_DNA"/>
</dbReference>
<keyword evidence="2" id="KW-1185">Reference proteome</keyword>
<comment type="caution">
    <text evidence="1">The sequence shown here is derived from an EMBL/GenBank/DDBJ whole genome shotgun (WGS) entry which is preliminary data.</text>
</comment>